<evidence type="ECO:0000313" key="1">
    <source>
        <dbReference type="EMBL" id="KKS08836.1"/>
    </source>
</evidence>
<protein>
    <submittedName>
        <fullName evidence="1">Uncharacterized protein</fullName>
    </submittedName>
</protein>
<dbReference type="AlphaFoldDB" id="A0A0G0YH08"/>
<sequence length="115" mass="13499">MERIKIIIVRPGEEVSSEVKVKSTENYDVVVDYLDIGRKESFINFYIKDNKTADVMKRLLQGAYGESNNPRRDEALEKAMRKQPGWSRMIVLFKTIDREKLLRDLTRSEIEYVAI</sequence>
<comment type="caution">
    <text evidence="1">The sequence shown here is derived from an EMBL/GenBank/DDBJ whole genome shotgun (WGS) entry which is preliminary data.</text>
</comment>
<proteinExistence type="predicted"/>
<accession>A0A0G0YH08</accession>
<evidence type="ECO:0000313" key="2">
    <source>
        <dbReference type="Proteomes" id="UP000033869"/>
    </source>
</evidence>
<dbReference type="Proteomes" id="UP000033869">
    <property type="component" value="Unassembled WGS sequence"/>
</dbReference>
<organism evidence="1 2">
    <name type="scientific">candidate division CPR2 bacterium GW2011_GWC1_41_48</name>
    <dbReference type="NCBI Taxonomy" id="1618344"/>
    <lineage>
        <taxon>Bacteria</taxon>
        <taxon>Bacteria division CPR2</taxon>
    </lineage>
</organism>
<dbReference type="EMBL" id="LCBL01000004">
    <property type="protein sequence ID" value="KKS08836.1"/>
    <property type="molecule type" value="Genomic_DNA"/>
</dbReference>
<reference evidence="1 2" key="1">
    <citation type="journal article" date="2015" name="Nature">
        <title>rRNA introns, odd ribosomes, and small enigmatic genomes across a large radiation of phyla.</title>
        <authorList>
            <person name="Brown C.T."/>
            <person name="Hug L.A."/>
            <person name="Thomas B.C."/>
            <person name="Sharon I."/>
            <person name="Castelle C.J."/>
            <person name="Singh A."/>
            <person name="Wilkins M.J."/>
            <person name="Williams K.H."/>
            <person name="Banfield J.F."/>
        </authorList>
    </citation>
    <scope>NUCLEOTIDE SEQUENCE [LARGE SCALE GENOMIC DNA]</scope>
</reference>
<gene>
    <name evidence="1" type="ORF">UU65_C0004G0047</name>
</gene>
<name>A0A0G0YH08_UNCC2</name>